<dbReference type="InterPro" id="IPR002464">
    <property type="entry name" value="DNA/RNA_helicase_DEAH_CS"/>
</dbReference>
<dbReference type="EC" id="3.6.4.13" evidence="1"/>
<dbReference type="eggNOG" id="KOG0920">
    <property type="taxonomic scope" value="Eukaryota"/>
</dbReference>
<evidence type="ECO:0000313" key="8">
    <source>
        <dbReference type="EMBL" id="EXJ90591.1"/>
    </source>
</evidence>
<evidence type="ECO:0000259" key="6">
    <source>
        <dbReference type="PROSITE" id="PS51192"/>
    </source>
</evidence>
<protein>
    <recommendedName>
        <fullName evidence="1">RNA helicase</fullName>
        <ecNumber evidence="1">3.6.4.13</ecNumber>
    </recommendedName>
</protein>
<feature type="domain" description="Helicase C-terminal" evidence="7">
    <location>
        <begin position="490"/>
        <end position="675"/>
    </location>
</feature>
<feature type="domain" description="Helicase ATP-binding" evidence="6">
    <location>
        <begin position="224"/>
        <end position="399"/>
    </location>
</feature>
<keyword evidence="4" id="KW-0067">ATP-binding</keyword>
<dbReference type="InterPro" id="IPR048333">
    <property type="entry name" value="HA2_WH"/>
</dbReference>
<dbReference type="InterPro" id="IPR007502">
    <property type="entry name" value="Helicase-assoc_dom"/>
</dbReference>
<name>W9YMX6_9EURO</name>
<dbReference type="InterPro" id="IPR014001">
    <property type="entry name" value="Helicase_ATP-bd"/>
</dbReference>
<dbReference type="PROSITE" id="PS00690">
    <property type="entry name" value="DEAH_ATP_HELICASE"/>
    <property type="match status" value="1"/>
</dbReference>
<evidence type="ECO:0000256" key="3">
    <source>
        <dbReference type="ARBA" id="ARBA00022801"/>
    </source>
</evidence>
<keyword evidence="2" id="KW-0547">Nucleotide-binding</keyword>
<feature type="region of interest" description="Disordered" evidence="5">
    <location>
        <begin position="1101"/>
        <end position="1147"/>
    </location>
</feature>
<evidence type="ECO:0000256" key="1">
    <source>
        <dbReference type="ARBA" id="ARBA00012552"/>
    </source>
</evidence>
<organism evidence="8 9">
    <name type="scientific">Capronia coronata CBS 617.96</name>
    <dbReference type="NCBI Taxonomy" id="1182541"/>
    <lineage>
        <taxon>Eukaryota</taxon>
        <taxon>Fungi</taxon>
        <taxon>Dikarya</taxon>
        <taxon>Ascomycota</taxon>
        <taxon>Pezizomycotina</taxon>
        <taxon>Eurotiomycetes</taxon>
        <taxon>Chaetothyriomycetidae</taxon>
        <taxon>Chaetothyriales</taxon>
        <taxon>Herpotrichiellaceae</taxon>
        <taxon>Capronia</taxon>
    </lineage>
</organism>
<dbReference type="SMART" id="SM00490">
    <property type="entry name" value="HELICc"/>
    <property type="match status" value="1"/>
</dbReference>
<proteinExistence type="predicted"/>
<dbReference type="GO" id="GO:0003723">
    <property type="term" value="F:RNA binding"/>
    <property type="evidence" value="ECO:0007669"/>
    <property type="project" value="TreeGrafter"/>
</dbReference>
<keyword evidence="9" id="KW-1185">Reference proteome</keyword>
<dbReference type="InterPro" id="IPR011545">
    <property type="entry name" value="DEAD/DEAH_box_helicase_dom"/>
</dbReference>
<feature type="compositionally biased region" description="Polar residues" evidence="5">
    <location>
        <begin position="103"/>
        <end position="112"/>
    </location>
</feature>
<dbReference type="Gene3D" id="1.20.120.1080">
    <property type="match status" value="1"/>
</dbReference>
<dbReference type="PROSITE" id="PS51194">
    <property type="entry name" value="HELICASE_CTER"/>
    <property type="match status" value="1"/>
</dbReference>
<dbReference type="EMBL" id="AMWN01000003">
    <property type="protein sequence ID" value="EXJ90591.1"/>
    <property type="molecule type" value="Genomic_DNA"/>
</dbReference>
<feature type="compositionally biased region" description="Acidic residues" evidence="5">
    <location>
        <begin position="1129"/>
        <end position="1138"/>
    </location>
</feature>
<dbReference type="SMART" id="SM00487">
    <property type="entry name" value="DEXDc"/>
    <property type="match status" value="1"/>
</dbReference>
<dbReference type="PANTHER" id="PTHR18934:SF203">
    <property type="entry name" value="ATP-DEPENDENT RNA HELICASE A"/>
    <property type="match status" value="1"/>
</dbReference>
<reference evidence="8 9" key="1">
    <citation type="submission" date="2013-03" db="EMBL/GenBank/DDBJ databases">
        <title>The Genome Sequence of Capronia coronata CBS 617.96.</title>
        <authorList>
            <consortium name="The Broad Institute Genomics Platform"/>
            <person name="Cuomo C."/>
            <person name="de Hoog S."/>
            <person name="Gorbushina A."/>
            <person name="Walker B."/>
            <person name="Young S.K."/>
            <person name="Zeng Q."/>
            <person name="Gargeya S."/>
            <person name="Fitzgerald M."/>
            <person name="Haas B."/>
            <person name="Abouelleil A."/>
            <person name="Allen A.W."/>
            <person name="Alvarado L."/>
            <person name="Arachchi H.M."/>
            <person name="Berlin A.M."/>
            <person name="Chapman S.B."/>
            <person name="Gainer-Dewar J."/>
            <person name="Goldberg J."/>
            <person name="Griggs A."/>
            <person name="Gujja S."/>
            <person name="Hansen M."/>
            <person name="Howarth C."/>
            <person name="Imamovic A."/>
            <person name="Ireland A."/>
            <person name="Larimer J."/>
            <person name="McCowan C."/>
            <person name="Murphy C."/>
            <person name="Pearson M."/>
            <person name="Poon T.W."/>
            <person name="Priest M."/>
            <person name="Roberts A."/>
            <person name="Saif S."/>
            <person name="Shea T."/>
            <person name="Sisk P."/>
            <person name="Sykes S."/>
            <person name="Wortman J."/>
            <person name="Nusbaum C."/>
            <person name="Birren B."/>
        </authorList>
    </citation>
    <scope>NUCLEOTIDE SEQUENCE [LARGE SCALE GENOMIC DNA]</scope>
    <source>
        <strain evidence="8 9">CBS 617.96</strain>
    </source>
</reference>
<dbReference type="Pfam" id="PF04408">
    <property type="entry name" value="WHD_HA2"/>
    <property type="match status" value="1"/>
</dbReference>
<evidence type="ECO:0000256" key="4">
    <source>
        <dbReference type="ARBA" id="ARBA00022840"/>
    </source>
</evidence>
<dbReference type="AlphaFoldDB" id="W9YMX6"/>
<dbReference type="Pfam" id="PF00270">
    <property type="entry name" value="DEAD"/>
    <property type="match status" value="1"/>
</dbReference>
<sequence>MRARSFTQCGRLNSPISCESSRVARHLRLRGQVQTSPCTRPLHSKCAIFYNASRDGNIHSRKEIDSSPSGLNAPKANLAYSHNVPAAGDGSNSHLGDEDSKQEAGSTASETQAPDEDGSTSATSPTKRRKPFDVTVPAVNLLTAIDTIKLARQHGLTDEEVVPTPYAKESARGWMGDILRNNRILAAKMKSNLEDSRRKGRMPDILAARHKLPLMSGTIRPKLLELINNCDVTIILSKTGSGKTTQIPQIILDKRVMDGLGPSTSILCTQPRRIAATSTARRVAYERGETLQDSVGYHIRNDKWSARQQASITYCTTGILLNRLVADEAGTLQSHSHIIIDEVHERNVQIDLVLAILRRAAQTRKAAGQKFPKIILMSATIDPSMFLEYFRQPANTGISLLAESFEVEGSPHHIETHYLPEILSDLTKDKASHHTMYTLLQGKNTDISSANYIRNEMHFATKYSRSLQPHSSDQTVQLTENDAADSAAQAVDRGYIGLATAVIAHLAQRKPEGDILVFLPGKADIDEIFNHLIELRPLGVDFNDKAKFKLFKLHSQLRDSNDEVFKPVAPGCRRIILATNIAETSVTLPEVVYVVDSGLLRSNAFDPFTRMRSLPYDWISKTSLIQRRGRAGRVRNGHYYALFTKQRHDSLIAMRRPEIAVADLVNVVLQLKAHPQRVDVKEFLRETIEPPPAQAIESAIKDLQSLHALTETQEITSLGRLLSRFALHPAAAKGILLGALFGCLEPMLILACHNSTDSLISHPELTSRQLSEMKQQYATENESDLVAVIEAFREYHAAHRAGNMDLVKELRERRPIRHHVYVDMMLASTAIHDILTDVGFLPAAEPGRSVFEILPSTMNANRDNKVLVKALGVNTITPELAAWREKRPLKKSWSLDDANATGIISRDSVNEKPTKRKYVFSRKYRSDGRLLAYSWKHDIPDSNPKAVWLDQTSMVTPLMVVLFSRRVSLRSPRMVKINDWPRLRLIAEEETPPVLAEQTARILMELRKTVDRFVGSAWEELGMLDLSGDRRPSSSRSAKEIDRSRRRDRPLLSDELRKVMVDSVVKILEEDDAFWKAFRDRKRVENLEAEAKYVEEMNRMKSNDPVDDGIEERSNTLESHGGAVSLVNELDEDADDEPEPRTTAAAV</sequence>
<feature type="region of interest" description="Disordered" evidence="5">
    <location>
        <begin position="81"/>
        <end position="131"/>
    </location>
</feature>
<comment type="caution">
    <text evidence="8">The sequence shown here is derived from an EMBL/GenBank/DDBJ whole genome shotgun (WGS) entry which is preliminary data.</text>
</comment>
<dbReference type="GO" id="GO:0005524">
    <property type="term" value="F:ATP binding"/>
    <property type="evidence" value="ECO:0007669"/>
    <property type="project" value="UniProtKB-KW"/>
</dbReference>
<dbReference type="OrthoDB" id="5600252at2759"/>
<dbReference type="CDD" id="cd18791">
    <property type="entry name" value="SF2_C_RHA"/>
    <property type="match status" value="1"/>
</dbReference>
<dbReference type="InterPro" id="IPR001650">
    <property type="entry name" value="Helicase_C-like"/>
</dbReference>
<dbReference type="GeneID" id="19158584"/>
<dbReference type="Gene3D" id="3.40.50.300">
    <property type="entry name" value="P-loop containing nucleotide triphosphate hydrolases"/>
    <property type="match status" value="2"/>
</dbReference>
<dbReference type="STRING" id="1182541.W9YMX6"/>
<evidence type="ECO:0000256" key="2">
    <source>
        <dbReference type="ARBA" id="ARBA00022741"/>
    </source>
</evidence>
<evidence type="ECO:0000256" key="5">
    <source>
        <dbReference type="SAM" id="MobiDB-lite"/>
    </source>
</evidence>
<evidence type="ECO:0000313" key="9">
    <source>
        <dbReference type="Proteomes" id="UP000019484"/>
    </source>
</evidence>
<keyword evidence="3" id="KW-0378">Hydrolase</keyword>
<dbReference type="GO" id="GO:0016787">
    <property type="term" value="F:hydrolase activity"/>
    <property type="evidence" value="ECO:0007669"/>
    <property type="project" value="UniProtKB-KW"/>
</dbReference>
<dbReference type="GO" id="GO:0003724">
    <property type="term" value="F:RNA helicase activity"/>
    <property type="evidence" value="ECO:0007669"/>
    <property type="project" value="UniProtKB-EC"/>
</dbReference>
<dbReference type="PROSITE" id="PS51192">
    <property type="entry name" value="HELICASE_ATP_BIND_1"/>
    <property type="match status" value="1"/>
</dbReference>
<dbReference type="SUPFAM" id="SSF52540">
    <property type="entry name" value="P-loop containing nucleoside triphosphate hydrolases"/>
    <property type="match status" value="1"/>
</dbReference>
<dbReference type="HOGENOM" id="CLU_276938_0_0_1"/>
<dbReference type="RefSeq" id="XP_007722785.1">
    <property type="nucleotide sequence ID" value="XM_007724595.1"/>
</dbReference>
<dbReference type="InterPro" id="IPR027417">
    <property type="entry name" value="P-loop_NTPase"/>
</dbReference>
<dbReference type="SMART" id="SM00847">
    <property type="entry name" value="HA2"/>
    <property type="match status" value="1"/>
</dbReference>
<dbReference type="Pfam" id="PF00271">
    <property type="entry name" value="Helicase_C"/>
    <property type="match status" value="1"/>
</dbReference>
<evidence type="ECO:0000259" key="7">
    <source>
        <dbReference type="PROSITE" id="PS51194"/>
    </source>
</evidence>
<dbReference type="CDD" id="cd17917">
    <property type="entry name" value="DEXHc_RHA-like"/>
    <property type="match status" value="1"/>
</dbReference>
<accession>W9YMX6</accession>
<dbReference type="GO" id="GO:1990904">
    <property type="term" value="C:ribonucleoprotein complex"/>
    <property type="evidence" value="ECO:0007669"/>
    <property type="project" value="UniProtKB-ARBA"/>
</dbReference>
<dbReference type="Proteomes" id="UP000019484">
    <property type="component" value="Unassembled WGS sequence"/>
</dbReference>
<gene>
    <name evidence="8" type="ORF">A1O1_03694</name>
</gene>
<dbReference type="PANTHER" id="PTHR18934">
    <property type="entry name" value="ATP-DEPENDENT RNA HELICASE"/>
    <property type="match status" value="1"/>
</dbReference>